<name>Q4T7Y1_TETNG</name>
<protein>
    <submittedName>
        <fullName evidence="2">(spotted green pufferfish) hypothetical protein</fullName>
    </submittedName>
</protein>
<comment type="caution">
    <text evidence="2">The sequence shown here is derived from an EMBL/GenBank/DDBJ whole genome shotgun (WGS) entry which is preliminary data.</text>
</comment>
<feature type="region of interest" description="Disordered" evidence="1">
    <location>
        <begin position="1"/>
        <end position="60"/>
    </location>
</feature>
<feature type="compositionally biased region" description="Basic and acidic residues" evidence="1">
    <location>
        <begin position="1"/>
        <end position="20"/>
    </location>
</feature>
<proteinExistence type="predicted"/>
<dbReference type="AlphaFoldDB" id="Q4T7Y1"/>
<dbReference type="KEGG" id="tng:GSTEN00005503G001"/>
<sequence>RTCAHMKTDKRCRSVGERPPKARLLFRKPGLQTGESRTGTKKTRNTQQQRTRDQGGTKLGRGVDLEADELSFTLDFWSAAPPASCALMHLPLGAALEMDRGGKQQATAVAVSFIYKWQRGAG</sequence>
<organism evidence="2">
    <name type="scientific">Tetraodon nigroviridis</name>
    <name type="common">Spotted green pufferfish</name>
    <name type="synonym">Chelonodon nigroviridis</name>
    <dbReference type="NCBI Taxonomy" id="99883"/>
    <lineage>
        <taxon>Eukaryota</taxon>
        <taxon>Metazoa</taxon>
        <taxon>Chordata</taxon>
        <taxon>Craniata</taxon>
        <taxon>Vertebrata</taxon>
        <taxon>Euteleostomi</taxon>
        <taxon>Actinopterygii</taxon>
        <taxon>Neopterygii</taxon>
        <taxon>Teleostei</taxon>
        <taxon>Neoteleostei</taxon>
        <taxon>Acanthomorphata</taxon>
        <taxon>Eupercaria</taxon>
        <taxon>Tetraodontiformes</taxon>
        <taxon>Tetradontoidea</taxon>
        <taxon>Tetraodontidae</taxon>
        <taxon>Tetraodon</taxon>
    </lineage>
</organism>
<feature type="non-terminal residue" evidence="2">
    <location>
        <position position="122"/>
    </location>
</feature>
<evidence type="ECO:0000256" key="1">
    <source>
        <dbReference type="SAM" id="MobiDB-lite"/>
    </source>
</evidence>
<gene>
    <name evidence="2" type="ORF">GSTENG00005503001</name>
</gene>
<reference evidence="2" key="2">
    <citation type="submission" date="2004-02" db="EMBL/GenBank/DDBJ databases">
        <authorList>
            <consortium name="Genoscope"/>
            <consortium name="Whitehead Institute Centre for Genome Research"/>
        </authorList>
    </citation>
    <scope>NUCLEOTIDE SEQUENCE</scope>
</reference>
<reference evidence="2" key="1">
    <citation type="journal article" date="2004" name="Nature">
        <title>Genome duplication in the teleost fish Tetraodon nigroviridis reveals the early vertebrate proto-karyotype.</title>
        <authorList>
            <person name="Jaillon O."/>
            <person name="Aury J.-M."/>
            <person name="Brunet F."/>
            <person name="Petit J.-L."/>
            <person name="Stange-Thomann N."/>
            <person name="Mauceli E."/>
            <person name="Bouneau L."/>
            <person name="Fischer C."/>
            <person name="Ozouf-Costaz C."/>
            <person name="Bernot A."/>
            <person name="Nicaud S."/>
            <person name="Jaffe D."/>
            <person name="Fisher S."/>
            <person name="Lutfalla G."/>
            <person name="Dossat C."/>
            <person name="Segurens B."/>
            <person name="Dasilva C."/>
            <person name="Salanoubat M."/>
            <person name="Levy M."/>
            <person name="Boudet N."/>
            <person name="Castellano S."/>
            <person name="Anthouard V."/>
            <person name="Jubin C."/>
            <person name="Castelli V."/>
            <person name="Katinka M."/>
            <person name="Vacherie B."/>
            <person name="Biemont C."/>
            <person name="Skalli Z."/>
            <person name="Cattolico L."/>
            <person name="Poulain J."/>
            <person name="De Berardinis V."/>
            <person name="Cruaud C."/>
            <person name="Duprat S."/>
            <person name="Brottier P."/>
            <person name="Coutanceau J.-P."/>
            <person name="Gouzy J."/>
            <person name="Parra G."/>
            <person name="Lardier G."/>
            <person name="Chapple C."/>
            <person name="McKernan K.J."/>
            <person name="McEwan P."/>
            <person name="Bosak S."/>
            <person name="Kellis M."/>
            <person name="Volff J.-N."/>
            <person name="Guigo R."/>
            <person name="Zody M.C."/>
            <person name="Mesirov J."/>
            <person name="Lindblad-Toh K."/>
            <person name="Birren B."/>
            <person name="Nusbaum C."/>
            <person name="Kahn D."/>
            <person name="Robinson-Rechavi M."/>
            <person name="Laudet V."/>
            <person name="Schachter V."/>
            <person name="Quetier F."/>
            <person name="Saurin W."/>
            <person name="Scarpelli C."/>
            <person name="Wincker P."/>
            <person name="Lander E.S."/>
            <person name="Weissenbach J."/>
            <person name="Roest Crollius H."/>
        </authorList>
    </citation>
    <scope>NUCLEOTIDE SEQUENCE [LARGE SCALE GENOMIC DNA]</scope>
</reference>
<evidence type="ECO:0000313" key="2">
    <source>
        <dbReference type="EMBL" id="CAF91001.1"/>
    </source>
</evidence>
<accession>Q4T7Y1</accession>
<dbReference type="EMBL" id="CAAE01007947">
    <property type="protein sequence ID" value="CAF91001.1"/>
    <property type="molecule type" value="Genomic_DNA"/>
</dbReference>